<feature type="region of interest" description="Disordered" evidence="3">
    <location>
        <begin position="1"/>
        <end position="103"/>
    </location>
</feature>
<reference evidence="5 6" key="1">
    <citation type="journal article" date="2014" name="Nat. Commun.">
        <title>Multiple recent horizontal transfers of a large genomic region in cheese making fungi.</title>
        <authorList>
            <person name="Cheeseman K."/>
            <person name="Ropars J."/>
            <person name="Renault P."/>
            <person name="Dupont J."/>
            <person name="Gouzy J."/>
            <person name="Branca A."/>
            <person name="Abraham A.L."/>
            <person name="Ceppi M."/>
            <person name="Conseiller E."/>
            <person name="Debuchy R."/>
            <person name="Malagnac F."/>
            <person name="Goarin A."/>
            <person name="Silar P."/>
            <person name="Lacoste S."/>
            <person name="Sallet E."/>
            <person name="Bensimon A."/>
            <person name="Giraud T."/>
            <person name="Brygoo Y."/>
        </authorList>
    </citation>
    <scope>NUCLEOTIDE SEQUENCE [LARGE SCALE GENOMIC DNA]</scope>
    <source>
        <strain evidence="6">FM 013</strain>
    </source>
</reference>
<proteinExistence type="predicted"/>
<feature type="region of interest" description="Disordered" evidence="3">
    <location>
        <begin position="179"/>
        <end position="459"/>
    </location>
</feature>
<feature type="compositionally biased region" description="Pro residues" evidence="3">
    <location>
        <begin position="201"/>
        <end position="214"/>
    </location>
</feature>
<dbReference type="AlphaFoldDB" id="A0A0G4NWL6"/>
<dbReference type="EMBL" id="HG793135">
    <property type="protein sequence ID" value="CRL18440.1"/>
    <property type="molecule type" value="Genomic_DNA"/>
</dbReference>
<evidence type="ECO:0000256" key="3">
    <source>
        <dbReference type="SAM" id="MobiDB-lite"/>
    </source>
</evidence>
<feature type="domain" description="RanBD1" evidence="4">
    <location>
        <begin position="576"/>
        <end position="723"/>
    </location>
</feature>
<accession>A0A0G4NWL6</accession>
<dbReference type="GO" id="GO:0005634">
    <property type="term" value="C:nucleus"/>
    <property type="evidence" value="ECO:0007669"/>
    <property type="project" value="UniProtKB-SubCell"/>
</dbReference>
<organism evidence="5 6">
    <name type="scientific">Penicillium camemberti (strain FM 013)</name>
    <dbReference type="NCBI Taxonomy" id="1429867"/>
    <lineage>
        <taxon>Eukaryota</taxon>
        <taxon>Fungi</taxon>
        <taxon>Dikarya</taxon>
        <taxon>Ascomycota</taxon>
        <taxon>Pezizomycotina</taxon>
        <taxon>Eurotiomycetes</taxon>
        <taxon>Eurotiomycetidae</taxon>
        <taxon>Eurotiales</taxon>
        <taxon>Aspergillaceae</taxon>
        <taxon>Penicillium</taxon>
    </lineage>
</organism>
<dbReference type="InterPro" id="IPR011993">
    <property type="entry name" value="PH-like_dom_sf"/>
</dbReference>
<feature type="compositionally biased region" description="Basic and acidic residues" evidence="3">
    <location>
        <begin position="398"/>
        <end position="424"/>
    </location>
</feature>
<dbReference type="SUPFAM" id="SSF50729">
    <property type="entry name" value="PH domain-like"/>
    <property type="match status" value="1"/>
</dbReference>
<feature type="compositionally biased region" description="Polar residues" evidence="3">
    <location>
        <begin position="1"/>
        <end position="12"/>
    </location>
</feature>
<feature type="compositionally biased region" description="Pro residues" evidence="3">
    <location>
        <begin position="317"/>
        <end position="333"/>
    </location>
</feature>
<feature type="compositionally biased region" description="Basic and acidic residues" evidence="3">
    <location>
        <begin position="372"/>
        <end position="381"/>
    </location>
</feature>
<dbReference type="Pfam" id="PF00638">
    <property type="entry name" value="Ran_BP1"/>
    <property type="match status" value="1"/>
</dbReference>
<keyword evidence="6" id="KW-1185">Reference proteome</keyword>
<feature type="compositionally biased region" description="Basic and acidic residues" evidence="3">
    <location>
        <begin position="37"/>
        <end position="60"/>
    </location>
</feature>
<feature type="compositionally biased region" description="Polar residues" evidence="3">
    <location>
        <begin position="71"/>
        <end position="81"/>
    </location>
</feature>
<keyword evidence="2" id="KW-0539">Nucleus</keyword>
<evidence type="ECO:0000313" key="6">
    <source>
        <dbReference type="Proteomes" id="UP000053732"/>
    </source>
</evidence>
<dbReference type="Gene3D" id="2.30.29.30">
    <property type="entry name" value="Pleckstrin-homology domain (PH domain)/Phosphotyrosine-binding domain (PTB)"/>
    <property type="match status" value="1"/>
</dbReference>
<gene>
    <name evidence="5" type="ORF">PCAMFM013_S002g000310</name>
</gene>
<evidence type="ECO:0000256" key="2">
    <source>
        <dbReference type="ARBA" id="ARBA00023242"/>
    </source>
</evidence>
<dbReference type="SMART" id="SM00160">
    <property type="entry name" value="RanBD"/>
    <property type="match status" value="1"/>
</dbReference>
<feature type="compositionally biased region" description="Polar residues" evidence="3">
    <location>
        <begin position="340"/>
        <end position="356"/>
    </location>
</feature>
<dbReference type="STRING" id="1429867.A0A0G4NWL6"/>
<name>A0A0G4NWL6_PENC3</name>
<dbReference type="PANTHER" id="PTHR23138">
    <property type="entry name" value="RAN BINDING PROTEIN"/>
    <property type="match status" value="1"/>
</dbReference>
<protein>
    <submittedName>
        <fullName evidence="5">Pleckstrin homology-type</fullName>
    </submittedName>
</protein>
<feature type="compositionally biased region" description="Acidic residues" evidence="3">
    <location>
        <begin position="545"/>
        <end position="554"/>
    </location>
</feature>
<dbReference type="PROSITE" id="PS50196">
    <property type="entry name" value="RANBD1"/>
    <property type="match status" value="1"/>
</dbReference>
<dbReference type="Proteomes" id="UP000053732">
    <property type="component" value="Unassembled WGS sequence"/>
</dbReference>
<feature type="compositionally biased region" description="Low complexity" evidence="3">
    <location>
        <begin position="215"/>
        <end position="269"/>
    </location>
</feature>
<dbReference type="PANTHER" id="PTHR23138:SF142">
    <property type="entry name" value="RAN-BINDING PROTEIN 3B-RELATED"/>
    <property type="match status" value="1"/>
</dbReference>
<feature type="compositionally biased region" description="Acidic residues" evidence="3">
    <location>
        <begin position="295"/>
        <end position="308"/>
    </location>
</feature>
<evidence type="ECO:0000256" key="1">
    <source>
        <dbReference type="ARBA" id="ARBA00004123"/>
    </source>
</evidence>
<evidence type="ECO:0000313" key="5">
    <source>
        <dbReference type="EMBL" id="CRL18440.1"/>
    </source>
</evidence>
<sequence length="723" mass="77146">MASASREQNSSAGALEAEQLKMDHRVTAQSPPSDNDSGERPVRQQLKETNLDSVGEKDGSARANRKRSFDNTDGANDTPPTKRSRECTPDNNSNHAGIPKDATTQDVSDVVLPKAPANTSVHNTPLSHNPIMSHIPETKVQFPLDLEIKVSIAGSEQISHLTIPVEVGIKVTAGVVSLASPTSRSAEGESSKIHITIPSPRLIPPSGNPSPGHPSPGHSSPGHSSPGHPSSEYSSSEYSSEHPSSGHPSSEYSSSEHPSSGHPSSEYPPLGEPSHGHRSHESYIHDDPSFHIYEEPESIGDSSSEDSLPDYRSPEYPSSPPPDPYSPTNPNYPNPMVQIIDSNDSQSPQSLETTAGGNEDESSQTLKKKRSREQLEDDASKNSHTATDPAPGLTETTSDEKSTAEGQPEKKRPRDNSEERKAKVEQTFTASAFGKASAAPSPFAMPGTKSTSDASPFATSGASTTGFGAVGSGFSAFGSAFPATSGKLTSFASPNAPTAFSGTAGKLTSFASANAPTSFSGTAGKLTSFASPNAPVSFDVGADQSDNEEIDDGTVGEPDGTFVAEKTDRRFHAQPGMDPSLPLPPPWIPHMARNSFEREHPVETGEENESTEFTAKGKLYYFDDKKWKERGTGTFKLNLKTESNGKKSARIIMRADGALRVMLNSAVWHTMPFGDAKGSRPTTRDIYLASNEDERVVSLLLRLGNEKQTGDLFDVVKDVMEKI</sequence>
<feature type="region of interest" description="Disordered" evidence="3">
    <location>
        <begin position="537"/>
        <end position="560"/>
    </location>
</feature>
<feature type="compositionally biased region" description="Basic and acidic residues" evidence="3">
    <location>
        <begin position="279"/>
        <end position="294"/>
    </location>
</feature>
<dbReference type="InterPro" id="IPR000156">
    <property type="entry name" value="Ran_bind_dom"/>
</dbReference>
<comment type="subcellular location">
    <subcellularLocation>
        <location evidence="1">Nucleus</location>
    </subcellularLocation>
</comment>
<evidence type="ECO:0000259" key="4">
    <source>
        <dbReference type="PROSITE" id="PS50196"/>
    </source>
</evidence>
<dbReference type="InterPro" id="IPR045255">
    <property type="entry name" value="RanBP1-like"/>
</dbReference>